<dbReference type="PANTHER" id="PTHR48079:SF6">
    <property type="entry name" value="NAD(P)-BINDING DOMAIN-CONTAINING PROTEIN-RELATED"/>
    <property type="match status" value="1"/>
</dbReference>
<dbReference type="Gene3D" id="3.40.50.720">
    <property type="entry name" value="NAD(P)-binding Rossmann-like Domain"/>
    <property type="match status" value="1"/>
</dbReference>
<dbReference type="AlphaFoldDB" id="A0A4P7IF36"/>
<dbReference type="KEGG" id="nsn:EXE58_10505"/>
<dbReference type="GO" id="GO:0005737">
    <property type="term" value="C:cytoplasm"/>
    <property type="evidence" value="ECO:0007669"/>
    <property type="project" value="TreeGrafter"/>
</dbReference>
<dbReference type="PANTHER" id="PTHR48079">
    <property type="entry name" value="PROTEIN YEEZ"/>
    <property type="match status" value="1"/>
</dbReference>
<dbReference type="OrthoDB" id="9772485at2"/>
<organism evidence="2 3">
    <name type="scientific">Nocardioides seonyuensis</name>
    <dbReference type="NCBI Taxonomy" id="2518371"/>
    <lineage>
        <taxon>Bacteria</taxon>
        <taxon>Bacillati</taxon>
        <taxon>Actinomycetota</taxon>
        <taxon>Actinomycetes</taxon>
        <taxon>Propionibacteriales</taxon>
        <taxon>Nocardioidaceae</taxon>
        <taxon>Nocardioides</taxon>
    </lineage>
</organism>
<reference evidence="2 3" key="1">
    <citation type="submission" date="2019-03" db="EMBL/GenBank/DDBJ databases">
        <title>Three New Species of Nocardioides, Nocardioides euryhalodurans sp. nov., Nocardioides seonyuensis sp. nov. and Nocardioides eburneoflavus sp. nov. Iolated from Soil.</title>
        <authorList>
            <person name="Roh S.G."/>
            <person name="Lee C."/>
            <person name="Kim M.-K."/>
            <person name="Kim S.B."/>
        </authorList>
    </citation>
    <scope>NUCLEOTIDE SEQUENCE [LARGE SCALE GENOMIC DNA]</scope>
    <source>
        <strain evidence="2 3">MMS17-SY207-3</strain>
    </source>
</reference>
<dbReference type="InterPro" id="IPR051783">
    <property type="entry name" value="NAD(P)-dependent_oxidoreduct"/>
</dbReference>
<dbReference type="InterPro" id="IPR036291">
    <property type="entry name" value="NAD(P)-bd_dom_sf"/>
</dbReference>
<proteinExistence type="predicted"/>
<protein>
    <submittedName>
        <fullName evidence="2">NAD-dependent epimerase/dehydratase family protein</fullName>
    </submittedName>
</protein>
<dbReference type="Proteomes" id="UP000294853">
    <property type="component" value="Chromosome"/>
</dbReference>
<accession>A0A4P7IF36</accession>
<evidence type="ECO:0000313" key="3">
    <source>
        <dbReference type="Proteomes" id="UP000294853"/>
    </source>
</evidence>
<dbReference type="InterPro" id="IPR001509">
    <property type="entry name" value="Epimerase_deHydtase"/>
</dbReference>
<keyword evidence="3" id="KW-1185">Reference proteome</keyword>
<gene>
    <name evidence="2" type="ORF">EXE58_10505</name>
</gene>
<sequence length="317" mass="32790">MRVAVVGASGFVGSAVTRACESGGHEVIAVSAPRVFSNATSSDDLEAELAGLHDEVARTADQLAGSDVVVNAAGLADALSGDRAALFGANALVPRLLGAACDAAGCGRLVHVSSAAVQGRRARLDESEAYDPFSPYAESKILGEQAALASHRAVVYRPTSVHGPTRPVTERLAGLARGPISSYAGDGSLPTPQILDSSVGSAVRFLVEQPTVPRIVMHPWEGMTTRSLLEALGAGRRPRHIPSPLARAAVSTLARAATLRPGAQGLARRLEMLWFGQAQDESWLSAAGWTGSATPDDWADLGRRLSAQASAPTTSTS</sequence>
<evidence type="ECO:0000313" key="2">
    <source>
        <dbReference type="EMBL" id="QBX55846.1"/>
    </source>
</evidence>
<dbReference type="EMBL" id="CP038436">
    <property type="protein sequence ID" value="QBX55846.1"/>
    <property type="molecule type" value="Genomic_DNA"/>
</dbReference>
<dbReference type="Pfam" id="PF01370">
    <property type="entry name" value="Epimerase"/>
    <property type="match status" value="1"/>
</dbReference>
<dbReference type="GO" id="GO:0004029">
    <property type="term" value="F:aldehyde dehydrogenase (NAD+) activity"/>
    <property type="evidence" value="ECO:0007669"/>
    <property type="project" value="TreeGrafter"/>
</dbReference>
<dbReference type="SUPFAM" id="SSF51735">
    <property type="entry name" value="NAD(P)-binding Rossmann-fold domains"/>
    <property type="match status" value="1"/>
</dbReference>
<evidence type="ECO:0000259" key="1">
    <source>
        <dbReference type="Pfam" id="PF01370"/>
    </source>
</evidence>
<name>A0A4P7IF36_9ACTN</name>
<dbReference type="RefSeq" id="WP_135267837.1">
    <property type="nucleotide sequence ID" value="NZ_CP038436.1"/>
</dbReference>
<feature type="domain" description="NAD-dependent epimerase/dehydratase" evidence="1">
    <location>
        <begin position="3"/>
        <end position="167"/>
    </location>
</feature>